<organism evidence="3 4">
    <name type="scientific">Allacma fusca</name>
    <dbReference type="NCBI Taxonomy" id="39272"/>
    <lineage>
        <taxon>Eukaryota</taxon>
        <taxon>Metazoa</taxon>
        <taxon>Ecdysozoa</taxon>
        <taxon>Arthropoda</taxon>
        <taxon>Hexapoda</taxon>
        <taxon>Collembola</taxon>
        <taxon>Symphypleona</taxon>
        <taxon>Sminthuridae</taxon>
        <taxon>Allacma</taxon>
    </lineage>
</organism>
<evidence type="ECO:0008006" key="5">
    <source>
        <dbReference type="Google" id="ProtNLM"/>
    </source>
</evidence>
<dbReference type="InterPro" id="IPR011074">
    <property type="entry name" value="CRAL/TRIO_N_dom"/>
</dbReference>
<dbReference type="InterPro" id="IPR051064">
    <property type="entry name" value="SEC14/CRAL-TRIO_domain"/>
</dbReference>
<dbReference type="Pfam" id="PF03765">
    <property type="entry name" value="CRAL_TRIO_N"/>
    <property type="match status" value="1"/>
</dbReference>
<dbReference type="PROSITE" id="PS50866">
    <property type="entry name" value="GOLD"/>
    <property type="match status" value="1"/>
</dbReference>
<gene>
    <name evidence="3" type="ORF">AFUS01_LOCUS22702</name>
</gene>
<dbReference type="Pfam" id="PF00650">
    <property type="entry name" value="CRAL_TRIO"/>
    <property type="match status" value="1"/>
</dbReference>
<dbReference type="EMBL" id="CAJVCH010266568">
    <property type="protein sequence ID" value="CAG7734304.1"/>
    <property type="molecule type" value="Genomic_DNA"/>
</dbReference>
<protein>
    <recommendedName>
        <fullName evidence="5">SEC14-like protein 2</fullName>
    </recommendedName>
</protein>
<proteinExistence type="predicted"/>
<feature type="domain" description="CRAL-TRIO" evidence="1">
    <location>
        <begin position="78"/>
        <end position="257"/>
    </location>
</feature>
<dbReference type="AlphaFoldDB" id="A0A8J2KFT8"/>
<dbReference type="GO" id="GO:0005737">
    <property type="term" value="C:cytoplasm"/>
    <property type="evidence" value="ECO:0007669"/>
    <property type="project" value="TreeGrafter"/>
</dbReference>
<dbReference type="SMART" id="SM01100">
    <property type="entry name" value="CRAL_TRIO_N"/>
    <property type="match status" value="1"/>
</dbReference>
<keyword evidence="4" id="KW-1185">Reference proteome</keyword>
<feature type="domain" description="GOLD" evidence="2">
    <location>
        <begin position="279"/>
        <end position="373"/>
    </location>
</feature>
<dbReference type="PANTHER" id="PTHR23324:SF83">
    <property type="entry name" value="SEC14-LIKE PROTEIN 2"/>
    <property type="match status" value="1"/>
</dbReference>
<dbReference type="Pfam" id="PF13897">
    <property type="entry name" value="GOLD_2"/>
    <property type="match status" value="1"/>
</dbReference>
<dbReference type="PROSITE" id="PS50191">
    <property type="entry name" value="CRAL_TRIO"/>
    <property type="match status" value="1"/>
</dbReference>
<sequence length="445" mass="51464">MKYKMSSAGVFTGAEQTALVKFRANISDLIERLGDKESHDANLIRWLRARDLNLEKAEEMLRTSLQWRLENNIDDLAKDILFDEYLLKNMPLKPGSRDKQGTIVLVCPFGRWDIKEMINDGYKEKMHYYVFKFLELFSTQLQSLNKENIQTQVVIIFDYDQFMMKQAFSQQVIKWVMEFFRLFDAHYPERMKAAYVVNVPKIFEIFWPVINPVLSARTLSKVRVLGGKSNHWRSKLREIIDSHELPSDLGGSNTAAEFFSSRLGFSIFALPRSPSYPSYDFVPVNVAAGGKFTRSFEIFTGEKMSWNFKTEDYDIGFEVLMNGEQMFPYAKVDAHLCIQDGLVSASKDGTYTLVFDNSYSRYRSKTIYYVVYVDTFKHVQFKKAASSVVLQQVAEVVEPPMNDLTQLYMIPEFLLKSLIPSSRCINLLLEDEATMVPRLLDSLLV</sequence>
<accession>A0A8J2KFT8</accession>
<evidence type="ECO:0000259" key="1">
    <source>
        <dbReference type="PROSITE" id="PS50191"/>
    </source>
</evidence>
<dbReference type="SMART" id="SM00516">
    <property type="entry name" value="SEC14"/>
    <property type="match status" value="1"/>
</dbReference>
<dbReference type="PANTHER" id="PTHR23324">
    <property type="entry name" value="SEC14 RELATED PROTEIN"/>
    <property type="match status" value="1"/>
</dbReference>
<comment type="caution">
    <text evidence="3">The sequence shown here is derived from an EMBL/GenBank/DDBJ whole genome shotgun (WGS) entry which is preliminary data.</text>
</comment>
<reference evidence="3" key="1">
    <citation type="submission" date="2021-06" db="EMBL/GenBank/DDBJ databases">
        <authorList>
            <person name="Hodson N. C."/>
            <person name="Mongue J. A."/>
            <person name="Jaron S. K."/>
        </authorList>
    </citation>
    <scope>NUCLEOTIDE SEQUENCE</scope>
</reference>
<evidence type="ECO:0000259" key="2">
    <source>
        <dbReference type="PROSITE" id="PS50866"/>
    </source>
</evidence>
<dbReference type="Proteomes" id="UP000708208">
    <property type="component" value="Unassembled WGS sequence"/>
</dbReference>
<evidence type="ECO:0000313" key="3">
    <source>
        <dbReference type="EMBL" id="CAG7734304.1"/>
    </source>
</evidence>
<dbReference type="InterPro" id="IPR001251">
    <property type="entry name" value="CRAL-TRIO_dom"/>
</dbReference>
<dbReference type="CDD" id="cd00170">
    <property type="entry name" value="SEC14"/>
    <property type="match status" value="1"/>
</dbReference>
<dbReference type="OrthoDB" id="1434354at2759"/>
<dbReference type="InterPro" id="IPR009038">
    <property type="entry name" value="GOLD_dom"/>
</dbReference>
<name>A0A8J2KFT8_9HEXA</name>
<evidence type="ECO:0000313" key="4">
    <source>
        <dbReference type="Proteomes" id="UP000708208"/>
    </source>
</evidence>